<dbReference type="Pfam" id="PF00059">
    <property type="entry name" value="Lectin_C"/>
    <property type="match status" value="1"/>
</dbReference>
<dbReference type="CDD" id="cd00037">
    <property type="entry name" value="CLECT"/>
    <property type="match status" value="1"/>
</dbReference>
<dbReference type="AlphaFoldDB" id="A0A8J4YPQ3"/>
<keyword evidence="3" id="KW-1185">Reference proteome</keyword>
<sequence>MSRGYDGFCYTLLQEGKRYTWNEAREQCKSEGKDLGSPLDMAMFSAMFKVARGKFWVGATDMEGTKWYFLDGRPVHCSCFAQQPPQPSNHAPRCGLKNAIDKYNPHILAAPCNEKHSAVCAMPFTPK</sequence>
<evidence type="ECO:0000313" key="3">
    <source>
        <dbReference type="Proteomes" id="UP000770661"/>
    </source>
</evidence>
<proteinExistence type="predicted"/>
<dbReference type="Proteomes" id="UP000770661">
    <property type="component" value="Unassembled WGS sequence"/>
</dbReference>
<protein>
    <recommendedName>
        <fullName evidence="1">C-type lectin domain-containing protein</fullName>
    </recommendedName>
</protein>
<dbReference type="InterPro" id="IPR001304">
    <property type="entry name" value="C-type_lectin-like"/>
</dbReference>
<dbReference type="InterPro" id="IPR016186">
    <property type="entry name" value="C-type_lectin-like/link_sf"/>
</dbReference>
<dbReference type="InterPro" id="IPR050111">
    <property type="entry name" value="C-type_lectin/snaclec_domain"/>
</dbReference>
<evidence type="ECO:0000313" key="2">
    <source>
        <dbReference type="EMBL" id="KAG0728049.1"/>
    </source>
</evidence>
<dbReference type="PANTHER" id="PTHR22803">
    <property type="entry name" value="MANNOSE, PHOSPHOLIPASE, LECTIN RECEPTOR RELATED"/>
    <property type="match status" value="1"/>
</dbReference>
<dbReference type="OrthoDB" id="7357196at2759"/>
<dbReference type="Gene3D" id="3.10.100.10">
    <property type="entry name" value="Mannose-Binding Protein A, subunit A"/>
    <property type="match status" value="1"/>
</dbReference>
<organism evidence="2 3">
    <name type="scientific">Chionoecetes opilio</name>
    <name type="common">Atlantic snow crab</name>
    <name type="synonym">Cancer opilio</name>
    <dbReference type="NCBI Taxonomy" id="41210"/>
    <lineage>
        <taxon>Eukaryota</taxon>
        <taxon>Metazoa</taxon>
        <taxon>Ecdysozoa</taxon>
        <taxon>Arthropoda</taxon>
        <taxon>Crustacea</taxon>
        <taxon>Multicrustacea</taxon>
        <taxon>Malacostraca</taxon>
        <taxon>Eumalacostraca</taxon>
        <taxon>Eucarida</taxon>
        <taxon>Decapoda</taxon>
        <taxon>Pleocyemata</taxon>
        <taxon>Brachyura</taxon>
        <taxon>Eubrachyura</taxon>
        <taxon>Majoidea</taxon>
        <taxon>Majidae</taxon>
        <taxon>Chionoecetes</taxon>
    </lineage>
</organism>
<dbReference type="SMART" id="SM00034">
    <property type="entry name" value="CLECT"/>
    <property type="match status" value="1"/>
</dbReference>
<dbReference type="PROSITE" id="PS50041">
    <property type="entry name" value="C_TYPE_LECTIN_2"/>
    <property type="match status" value="1"/>
</dbReference>
<dbReference type="SUPFAM" id="SSF56436">
    <property type="entry name" value="C-type lectin-like"/>
    <property type="match status" value="1"/>
</dbReference>
<evidence type="ECO:0000259" key="1">
    <source>
        <dbReference type="PROSITE" id="PS50041"/>
    </source>
</evidence>
<dbReference type="InterPro" id="IPR016187">
    <property type="entry name" value="CTDL_fold"/>
</dbReference>
<name>A0A8J4YPQ3_CHIOP</name>
<reference evidence="2" key="1">
    <citation type="submission" date="2020-07" db="EMBL/GenBank/DDBJ databases">
        <title>The High-quality genome of the commercially important snow crab, Chionoecetes opilio.</title>
        <authorList>
            <person name="Jeong J.-H."/>
            <person name="Ryu S."/>
        </authorList>
    </citation>
    <scope>NUCLEOTIDE SEQUENCE</scope>
    <source>
        <strain evidence="2">MADBK_172401_WGS</strain>
        <tissue evidence="2">Digestive gland</tissue>
    </source>
</reference>
<accession>A0A8J4YPQ3</accession>
<feature type="domain" description="C-type lectin" evidence="1">
    <location>
        <begin position="5"/>
        <end position="121"/>
    </location>
</feature>
<gene>
    <name evidence="2" type="ORF">GWK47_033290</name>
</gene>
<dbReference type="EMBL" id="JACEEZ010002689">
    <property type="protein sequence ID" value="KAG0728049.1"/>
    <property type="molecule type" value="Genomic_DNA"/>
</dbReference>
<comment type="caution">
    <text evidence="2">The sequence shown here is derived from an EMBL/GenBank/DDBJ whole genome shotgun (WGS) entry which is preliminary data.</text>
</comment>